<gene>
    <name evidence="11" type="ORF">BZA70DRAFT_6356</name>
</gene>
<accession>A0ABR1FBH6</accession>
<dbReference type="InterPro" id="IPR048320">
    <property type="entry name" value="COG3_N"/>
</dbReference>
<evidence type="ECO:0000256" key="8">
    <source>
        <dbReference type="ARBA" id="ARBA00031339"/>
    </source>
</evidence>
<dbReference type="Pfam" id="PF04136">
    <property type="entry name" value="COG3_N"/>
    <property type="match status" value="1"/>
</dbReference>
<dbReference type="Pfam" id="PF20671">
    <property type="entry name" value="COG3_C"/>
    <property type="match status" value="1"/>
</dbReference>
<sequence length="498" mass="57109">MYDDWAYHVSPSLYAPQPTPQKIRRRRKSILQDVALEHVQSPDARDSRPGSLRHVAEEVVQSRRAAPQIPEYTVPARRSNSMSGIARLREMDSSRQVGIESSLKPLSLMYPFTPVERNNLIYGSDDELSLMDVYDSLEKEIQDAEDAQFLKFHATAESHRESCKVFVAQANSMLELLDTLAAGFDAVRKQTSTFQDACDELSVEHSRLESLADDIERHLKPFNMLEEITKRLNMPGTDFVTQEGFKQMLSTLDQCIDYCDAHPNFNGIDLYVMRFRQCMTRALTLIRVHFINAIRDVASDVQTRIAAKALNETTQSALFYTKFKVDAPVLQGLTDEIRKRCEGHDEYSGLLADCYKYYTNTRRKLIIPVISKRVMDMKGSIAELLQLTRQGIAYMRTVCMDEYELFYALFTEGEGVAYEFLESLCEPLQDVLRSRIIHEKRAEVLYELCSLLQGLSTQDGEEADDGYFDRPQLDFGKLFQSTLQDAQMKLVFRMQAYA</sequence>
<evidence type="ECO:0000256" key="7">
    <source>
        <dbReference type="ARBA" id="ARBA00023136"/>
    </source>
</evidence>
<evidence type="ECO:0000259" key="10">
    <source>
        <dbReference type="Pfam" id="PF20671"/>
    </source>
</evidence>
<feature type="domain" description="Conserved oligomeric Golgi complex subunit 3 C-terminal" evidence="10">
    <location>
        <begin position="316"/>
        <end position="497"/>
    </location>
</feature>
<dbReference type="InterPro" id="IPR007265">
    <property type="entry name" value="COG_su3"/>
</dbReference>
<dbReference type="Proteomes" id="UP001498771">
    <property type="component" value="Unassembled WGS sequence"/>
</dbReference>
<dbReference type="InterPro" id="IPR048685">
    <property type="entry name" value="COG3_C"/>
</dbReference>
<evidence type="ECO:0000256" key="4">
    <source>
        <dbReference type="ARBA" id="ARBA00022448"/>
    </source>
</evidence>
<reference evidence="11 12" key="1">
    <citation type="submission" date="2024-03" db="EMBL/GenBank/DDBJ databases">
        <title>Genome-scale model development and genomic sequencing of the oleaginous clade Lipomyces.</title>
        <authorList>
            <consortium name="Lawrence Berkeley National Laboratory"/>
            <person name="Czajka J.J."/>
            <person name="Han Y."/>
            <person name="Kim J."/>
            <person name="Mondo S.J."/>
            <person name="Hofstad B.A."/>
            <person name="Robles A."/>
            <person name="Haridas S."/>
            <person name="Riley R."/>
            <person name="LaButti K."/>
            <person name="Pangilinan J."/>
            <person name="Andreopoulos W."/>
            <person name="Lipzen A."/>
            <person name="Yan J."/>
            <person name="Wang M."/>
            <person name="Ng V."/>
            <person name="Grigoriev I.V."/>
            <person name="Spatafora J.W."/>
            <person name="Magnuson J.K."/>
            <person name="Baker S.E."/>
            <person name="Pomraning K.R."/>
        </authorList>
    </citation>
    <scope>NUCLEOTIDE SEQUENCE [LARGE SCALE GENOMIC DNA]</scope>
    <source>
        <strain evidence="11 12">Phaff 52-87</strain>
    </source>
</reference>
<evidence type="ECO:0000259" key="9">
    <source>
        <dbReference type="Pfam" id="PF04136"/>
    </source>
</evidence>
<keyword evidence="6" id="KW-0333">Golgi apparatus</keyword>
<evidence type="ECO:0000256" key="6">
    <source>
        <dbReference type="ARBA" id="ARBA00023034"/>
    </source>
</evidence>
<dbReference type="EMBL" id="JBBJBU010000001">
    <property type="protein sequence ID" value="KAK7207199.1"/>
    <property type="molecule type" value="Genomic_DNA"/>
</dbReference>
<comment type="caution">
    <text evidence="11">The sequence shown here is derived from an EMBL/GenBank/DDBJ whole genome shotgun (WGS) entry which is preliminary data.</text>
</comment>
<keyword evidence="4" id="KW-0813">Transport</keyword>
<comment type="similarity">
    <text evidence="2">Belongs to the COG3 family.</text>
</comment>
<dbReference type="PANTHER" id="PTHR13302:SF8">
    <property type="entry name" value="CONSERVED OLIGOMERIC GOLGI COMPLEX SUBUNIT 3"/>
    <property type="match status" value="1"/>
</dbReference>
<name>A0ABR1FBH6_9ASCO</name>
<evidence type="ECO:0000313" key="11">
    <source>
        <dbReference type="EMBL" id="KAK7207199.1"/>
    </source>
</evidence>
<dbReference type="RefSeq" id="XP_064770232.1">
    <property type="nucleotide sequence ID" value="XM_064915272.1"/>
</dbReference>
<dbReference type="PANTHER" id="PTHR13302">
    <property type="entry name" value="CONSERVED OLIGOMERIC GOLGI COMPLEX COMPONENT 3"/>
    <property type="match status" value="1"/>
</dbReference>
<evidence type="ECO:0000313" key="12">
    <source>
        <dbReference type="Proteomes" id="UP001498771"/>
    </source>
</evidence>
<keyword evidence="7" id="KW-0472">Membrane</keyword>
<proteinExistence type="inferred from homology"/>
<organism evidence="11 12">
    <name type="scientific">Myxozyma melibiosi</name>
    <dbReference type="NCBI Taxonomy" id="54550"/>
    <lineage>
        <taxon>Eukaryota</taxon>
        <taxon>Fungi</taxon>
        <taxon>Dikarya</taxon>
        <taxon>Ascomycota</taxon>
        <taxon>Saccharomycotina</taxon>
        <taxon>Lipomycetes</taxon>
        <taxon>Lipomycetales</taxon>
        <taxon>Lipomycetaceae</taxon>
        <taxon>Myxozyma</taxon>
    </lineage>
</organism>
<dbReference type="GeneID" id="90040784"/>
<evidence type="ECO:0000256" key="1">
    <source>
        <dbReference type="ARBA" id="ARBA00004395"/>
    </source>
</evidence>
<protein>
    <recommendedName>
        <fullName evidence="3">Conserved oligomeric Golgi complex subunit 3</fullName>
    </recommendedName>
    <alternativeName>
        <fullName evidence="8">Component of oligomeric Golgi complex 3</fullName>
    </alternativeName>
</protein>
<evidence type="ECO:0000256" key="2">
    <source>
        <dbReference type="ARBA" id="ARBA00009936"/>
    </source>
</evidence>
<keyword evidence="12" id="KW-1185">Reference proteome</keyword>
<comment type="subcellular location">
    <subcellularLocation>
        <location evidence="1">Golgi apparatus membrane</location>
        <topology evidence="1">Peripheral membrane protein</topology>
    </subcellularLocation>
</comment>
<feature type="domain" description="Conserved oligomeric Golgi complex subunit 3 N-terminal" evidence="9">
    <location>
        <begin position="154"/>
        <end position="295"/>
    </location>
</feature>
<keyword evidence="5" id="KW-0653">Protein transport</keyword>
<evidence type="ECO:0000256" key="5">
    <source>
        <dbReference type="ARBA" id="ARBA00022927"/>
    </source>
</evidence>
<evidence type="ECO:0000256" key="3">
    <source>
        <dbReference type="ARBA" id="ARBA00020976"/>
    </source>
</evidence>